<dbReference type="InterPro" id="IPR019734">
    <property type="entry name" value="TPR_rpt"/>
</dbReference>
<dbReference type="PANTHER" id="PTHR10098:SF108">
    <property type="entry name" value="TETRATRICOPEPTIDE REPEAT PROTEIN 28"/>
    <property type="match status" value="1"/>
</dbReference>
<organism evidence="8 9">
    <name type="scientific">Actinomadura rayongensis</name>
    <dbReference type="NCBI Taxonomy" id="1429076"/>
    <lineage>
        <taxon>Bacteria</taxon>
        <taxon>Bacillati</taxon>
        <taxon>Actinomycetota</taxon>
        <taxon>Actinomycetes</taxon>
        <taxon>Streptosporangiales</taxon>
        <taxon>Thermomonosporaceae</taxon>
        <taxon>Actinomadura</taxon>
    </lineage>
</organism>
<dbReference type="PROSITE" id="PS50005">
    <property type="entry name" value="TPR"/>
    <property type="match status" value="1"/>
</dbReference>
<keyword evidence="3" id="KW-0804">Transcription</keyword>
<dbReference type="Proteomes" id="UP000431901">
    <property type="component" value="Unassembled WGS sequence"/>
</dbReference>
<dbReference type="CDD" id="cd00038">
    <property type="entry name" value="CAP_ED"/>
    <property type="match status" value="1"/>
</dbReference>
<dbReference type="InterPro" id="IPR014710">
    <property type="entry name" value="RmlC-like_jellyroll"/>
</dbReference>
<feature type="repeat" description="TPR" evidence="4">
    <location>
        <begin position="955"/>
        <end position="988"/>
    </location>
</feature>
<dbReference type="GO" id="GO:0003677">
    <property type="term" value="F:DNA binding"/>
    <property type="evidence" value="ECO:0007669"/>
    <property type="project" value="UniProtKB-KW"/>
</dbReference>
<keyword evidence="4" id="KW-0802">TPR repeat</keyword>
<dbReference type="Gene3D" id="1.25.40.10">
    <property type="entry name" value="Tetratricopeptide repeat domain"/>
    <property type="match status" value="3"/>
</dbReference>
<dbReference type="SMART" id="SM00419">
    <property type="entry name" value="HTH_CRP"/>
    <property type="match status" value="1"/>
</dbReference>
<dbReference type="SMART" id="SM00028">
    <property type="entry name" value="TPR"/>
    <property type="match status" value="11"/>
</dbReference>
<dbReference type="OrthoDB" id="5521887at2"/>
<dbReference type="EMBL" id="WUTW01000008">
    <property type="protein sequence ID" value="MXQ67593.1"/>
    <property type="molecule type" value="Genomic_DNA"/>
</dbReference>
<evidence type="ECO:0000256" key="3">
    <source>
        <dbReference type="ARBA" id="ARBA00023163"/>
    </source>
</evidence>
<dbReference type="SUPFAM" id="SSF48452">
    <property type="entry name" value="TPR-like"/>
    <property type="match status" value="3"/>
</dbReference>
<dbReference type="PANTHER" id="PTHR10098">
    <property type="entry name" value="RAPSYN-RELATED"/>
    <property type="match status" value="1"/>
</dbReference>
<dbReference type="InterPro" id="IPR002182">
    <property type="entry name" value="NB-ARC"/>
</dbReference>
<dbReference type="RefSeq" id="WP_161105788.1">
    <property type="nucleotide sequence ID" value="NZ_JBHLYI010000011.1"/>
</dbReference>
<dbReference type="InterPro" id="IPR012318">
    <property type="entry name" value="HTH_CRP"/>
</dbReference>
<dbReference type="InterPro" id="IPR036388">
    <property type="entry name" value="WH-like_DNA-bd_sf"/>
</dbReference>
<dbReference type="Gene3D" id="2.60.120.10">
    <property type="entry name" value="Jelly Rolls"/>
    <property type="match status" value="1"/>
</dbReference>
<keyword evidence="9" id="KW-1185">Reference proteome</keyword>
<name>A0A6I4WEX1_9ACTN</name>
<feature type="domain" description="Cyclic nucleotide-binding" evidence="6">
    <location>
        <begin position="11"/>
        <end position="121"/>
    </location>
</feature>
<evidence type="ECO:0000313" key="9">
    <source>
        <dbReference type="Proteomes" id="UP000431901"/>
    </source>
</evidence>
<feature type="region of interest" description="Disordered" evidence="5">
    <location>
        <begin position="251"/>
        <end position="273"/>
    </location>
</feature>
<dbReference type="InterPro" id="IPR011990">
    <property type="entry name" value="TPR-like_helical_dom_sf"/>
</dbReference>
<reference evidence="8 9" key="1">
    <citation type="submission" date="2019-12" db="EMBL/GenBank/DDBJ databases">
        <title>Nocardia macrotermitis sp. nov. and Nocardia aurantia sp. nov., isolated from the gut of the fungus growing-termite Macrotermes natalensis.</title>
        <authorList>
            <person name="Christine B."/>
            <person name="Rene B."/>
        </authorList>
    </citation>
    <scope>NUCLEOTIDE SEQUENCE [LARGE SCALE GENOMIC DNA]</scope>
    <source>
        <strain evidence="8 9">DSM 102126</strain>
    </source>
</reference>
<dbReference type="InterPro" id="IPR018490">
    <property type="entry name" value="cNMP-bd_dom_sf"/>
</dbReference>
<evidence type="ECO:0000313" key="8">
    <source>
        <dbReference type="EMBL" id="MXQ67593.1"/>
    </source>
</evidence>
<dbReference type="SUPFAM" id="SSF52540">
    <property type="entry name" value="P-loop containing nucleoside triphosphate hydrolases"/>
    <property type="match status" value="1"/>
</dbReference>
<dbReference type="PROSITE" id="PS50042">
    <property type="entry name" value="CNMP_BINDING_3"/>
    <property type="match status" value="1"/>
</dbReference>
<evidence type="ECO:0000256" key="4">
    <source>
        <dbReference type="PROSITE-ProRule" id="PRU00339"/>
    </source>
</evidence>
<dbReference type="InterPro" id="IPR027417">
    <property type="entry name" value="P-loop_NTPase"/>
</dbReference>
<dbReference type="PRINTS" id="PR00364">
    <property type="entry name" value="DISEASERSIST"/>
</dbReference>
<dbReference type="Pfam" id="PF13424">
    <property type="entry name" value="TPR_12"/>
    <property type="match status" value="3"/>
</dbReference>
<keyword evidence="1" id="KW-0805">Transcription regulation</keyword>
<feature type="domain" description="HTH crp-type" evidence="7">
    <location>
        <begin position="151"/>
        <end position="224"/>
    </location>
</feature>
<sequence length="1237" mass="130912">MLHDPARPGGFWDQLAPSDREALRAMGHGLRVRPGTALLHQGEAAGGVRVLFAAGPPTAGTVLAKEIVGSSEGHESIIDLFGAGDLVGGLAPWGGPQRGTVVALDHLVVLRVDRRQFGRLLAAGPQIAGALMRTLAADQARAGRRHALRAAEHPQRLACHLLELAERFGTAGPDGCRVPGRLSQADLANWSGLSRETLVRWFRVWRADGVLSRRARPLTILDPAALRRAAGPWAADPPPAAPAVPAAALPAGIAAPDPEPLEPGGPPRRLPADKPSFTGRSLSLAKLDLLVGSGPRGVLVQGMAGVGKTTLAIHWAHRAADRFPDGVVFADLRGTTPSPLTPAGAMGRVLRALGVPGDRLPRTEDELAAQCRALLGGRRTLLVLDDAAESGQVAPLLAAVDAGLVVVTARRRMPDLVEGTGLRTLELGQMGAAEAVDLIAAVLGPRDPRVRAERRAAQRLADKCGRLPLALSLVAARLAEDPAASIAGTVRKLAGTEAYAPGMVVLRTGLGPTIEVAYRSLRPDQRAAFRLLGLAPGPDFSAASLAALTGRDAAGAADCLDGLRQAYLVQDAAPGRYRMHDLVRAFARERALAEDADSDRIAAQRRLLASCLAGALAAGDALGRRRRPRVATGPPAAPPMTRTEAVAWFEAERRTLVAAVHQAAGLGLHRTCLRLADALFDFQEFRRYSDDNVAVHLAGLRSARAREDWAAAAVMLHNLAVAHFELGRSVQAIGYAEDARRGFRSAEPHDAFGEAAALTTLAEIHGALGRYATAIEHARHALAIHRARGDAAGAARAHETLARAGVGRTDYDAAERDARRAMALRRATGDGPGLAATLLTLAQIQRRRGDVQQAVVYVLEALELRQEEGDRPGAAQALTELARMHATLGLRDLARRDADLALRTSRSLGARHGEARALATLGRLECDAARFAEAFTHCGRALRLHREIGDRHGEAEVLARTGMVHGRLGRFHEAREHLERALEIRRELGDRHGEAHDLEQLSIVLRGLERDAEAFVVGLEALDLFHGLGARGGVAGTLGSLARTYLGLGLHAEAEHAARQALRLRAEIGDRYGTGVGMDTVAAVLHGGGRPAEALTAAREALRVLGEVGDRHGAGVALARLAAIHLDLGDAPAALATGRRALDLAADLGDAREQAVSLHVMGRACQSLGRPAEAADHLRAEIGIRRDLADHRGRRQALERLAEACAALGDRDAAADCRRRVRAIDQWLASEEATPAV</sequence>
<dbReference type="InterPro" id="IPR036390">
    <property type="entry name" value="WH_DNA-bd_sf"/>
</dbReference>
<evidence type="ECO:0000256" key="2">
    <source>
        <dbReference type="ARBA" id="ARBA00023125"/>
    </source>
</evidence>
<dbReference type="SUPFAM" id="SSF51206">
    <property type="entry name" value="cAMP-binding domain-like"/>
    <property type="match status" value="1"/>
</dbReference>
<dbReference type="Pfam" id="PF00931">
    <property type="entry name" value="NB-ARC"/>
    <property type="match status" value="1"/>
</dbReference>
<feature type="compositionally biased region" description="Pro residues" evidence="5">
    <location>
        <begin position="257"/>
        <end position="269"/>
    </location>
</feature>
<accession>A0A6I4WEX1</accession>
<dbReference type="GO" id="GO:0006355">
    <property type="term" value="P:regulation of DNA-templated transcription"/>
    <property type="evidence" value="ECO:0007669"/>
    <property type="project" value="InterPro"/>
</dbReference>
<dbReference type="Gene3D" id="3.40.50.300">
    <property type="entry name" value="P-loop containing nucleotide triphosphate hydrolases"/>
    <property type="match status" value="1"/>
</dbReference>
<dbReference type="InterPro" id="IPR000595">
    <property type="entry name" value="cNMP-bd_dom"/>
</dbReference>
<evidence type="ECO:0000259" key="7">
    <source>
        <dbReference type="PROSITE" id="PS51063"/>
    </source>
</evidence>
<evidence type="ECO:0000256" key="1">
    <source>
        <dbReference type="ARBA" id="ARBA00023015"/>
    </source>
</evidence>
<evidence type="ECO:0000259" key="6">
    <source>
        <dbReference type="PROSITE" id="PS50042"/>
    </source>
</evidence>
<protein>
    <submittedName>
        <fullName evidence="8">Tetratricopeptide repeat protein</fullName>
    </submittedName>
</protein>
<comment type="caution">
    <text evidence="8">The sequence shown here is derived from an EMBL/GenBank/DDBJ whole genome shotgun (WGS) entry which is preliminary data.</text>
</comment>
<dbReference type="Gene3D" id="1.10.10.10">
    <property type="entry name" value="Winged helix-like DNA-binding domain superfamily/Winged helix DNA-binding domain"/>
    <property type="match status" value="1"/>
</dbReference>
<gene>
    <name evidence="8" type="ORF">GQ466_26605</name>
</gene>
<dbReference type="PROSITE" id="PS51063">
    <property type="entry name" value="HTH_CRP_2"/>
    <property type="match status" value="1"/>
</dbReference>
<dbReference type="Pfam" id="PF13374">
    <property type="entry name" value="TPR_10"/>
    <property type="match status" value="1"/>
</dbReference>
<dbReference type="Pfam" id="PF13545">
    <property type="entry name" value="HTH_Crp_2"/>
    <property type="match status" value="1"/>
</dbReference>
<dbReference type="GO" id="GO:0043531">
    <property type="term" value="F:ADP binding"/>
    <property type="evidence" value="ECO:0007669"/>
    <property type="project" value="InterPro"/>
</dbReference>
<dbReference type="AlphaFoldDB" id="A0A6I4WEX1"/>
<keyword evidence="2" id="KW-0238">DNA-binding</keyword>
<evidence type="ECO:0000256" key="5">
    <source>
        <dbReference type="SAM" id="MobiDB-lite"/>
    </source>
</evidence>
<proteinExistence type="predicted"/>
<dbReference type="SUPFAM" id="SSF46785">
    <property type="entry name" value="Winged helix' DNA-binding domain"/>
    <property type="match status" value="1"/>
</dbReference>